<proteinExistence type="predicted"/>
<sequence length="136" mass="15845">MQRLHRPLHHRAGVHVRRRLHLSDRQRWEVHQSVHQVHGLRYLPPGPGVPNQIQLQLPMLQQQPVQRRQRRYRGNACPGFSQLAGERLVVLELNIDAAEESSFPVLVFFSFSQQEPTSFSSCQLLKRNSDLNNKDD</sequence>
<name>H3C478_TETNG</name>
<dbReference type="Ensembl" id="ENSTNIT00000005391.1">
    <property type="protein sequence ID" value="ENSTNIP00000005245.1"/>
    <property type="gene ID" value="ENSTNIG00000002691.1"/>
</dbReference>
<organism evidence="1 2">
    <name type="scientific">Tetraodon nigroviridis</name>
    <name type="common">Spotted green pufferfish</name>
    <name type="synonym">Chelonodon nigroviridis</name>
    <dbReference type="NCBI Taxonomy" id="99883"/>
    <lineage>
        <taxon>Eukaryota</taxon>
        <taxon>Metazoa</taxon>
        <taxon>Chordata</taxon>
        <taxon>Craniata</taxon>
        <taxon>Vertebrata</taxon>
        <taxon>Euteleostomi</taxon>
        <taxon>Actinopterygii</taxon>
        <taxon>Neopterygii</taxon>
        <taxon>Teleostei</taxon>
        <taxon>Neoteleostei</taxon>
        <taxon>Acanthomorphata</taxon>
        <taxon>Eupercaria</taxon>
        <taxon>Tetraodontiformes</taxon>
        <taxon>Tetradontoidea</taxon>
        <taxon>Tetraodontidae</taxon>
        <taxon>Tetraodon</taxon>
    </lineage>
</organism>
<evidence type="ECO:0000313" key="2">
    <source>
        <dbReference type="Proteomes" id="UP000007303"/>
    </source>
</evidence>
<dbReference type="Ensembl" id="ENSTNIT00000005393.1">
    <property type="protein sequence ID" value="ENSTNIP00000005247.1"/>
    <property type="gene ID" value="ENSTNIG00000002691.1"/>
</dbReference>
<reference evidence="2" key="1">
    <citation type="journal article" date="2004" name="Nature">
        <title>Genome duplication in the teleost fish Tetraodon nigroviridis reveals the early vertebrate proto-karyotype.</title>
        <authorList>
            <person name="Jaillon O."/>
            <person name="Aury J.-M."/>
            <person name="Brunet F."/>
            <person name="Petit J.-L."/>
            <person name="Stange-Thomann N."/>
            <person name="Mauceli E."/>
            <person name="Bouneau L."/>
            <person name="Fischer C."/>
            <person name="Ozouf-Costaz C."/>
            <person name="Bernot A."/>
            <person name="Nicaud S."/>
            <person name="Jaffe D."/>
            <person name="Fisher S."/>
            <person name="Lutfalla G."/>
            <person name="Dossat C."/>
            <person name="Segurens B."/>
            <person name="Dasilva C."/>
            <person name="Salanoubat M."/>
            <person name="Levy M."/>
            <person name="Boudet N."/>
            <person name="Castellano S."/>
            <person name="Anthouard V."/>
            <person name="Jubin C."/>
            <person name="Castelli V."/>
            <person name="Katinka M."/>
            <person name="Vacherie B."/>
            <person name="Biemont C."/>
            <person name="Skalli Z."/>
            <person name="Cattolico L."/>
            <person name="Poulain J."/>
            <person name="De Berardinis V."/>
            <person name="Cruaud C."/>
            <person name="Duprat S."/>
            <person name="Brottier P."/>
            <person name="Coutanceau J.-P."/>
            <person name="Gouzy J."/>
            <person name="Parra G."/>
            <person name="Lardier G."/>
            <person name="Chapple C."/>
            <person name="McKernan K.J."/>
            <person name="McEwan P."/>
            <person name="Bosak S."/>
            <person name="Kellis M."/>
            <person name="Volff J.-N."/>
            <person name="Guigo R."/>
            <person name="Zody M.C."/>
            <person name="Mesirov J."/>
            <person name="Lindblad-Toh K."/>
            <person name="Birren B."/>
            <person name="Nusbaum C."/>
            <person name="Kahn D."/>
            <person name="Robinson-Rechavi M."/>
            <person name="Laudet V."/>
            <person name="Schachter V."/>
            <person name="Quetier F."/>
            <person name="Saurin W."/>
            <person name="Scarpelli C."/>
            <person name="Wincker P."/>
            <person name="Lander E.S."/>
            <person name="Weissenbach J."/>
            <person name="Roest Crollius H."/>
        </authorList>
    </citation>
    <scope>NUCLEOTIDE SEQUENCE [LARGE SCALE GENOMIC DNA]</scope>
</reference>
<dbReference type="AlphaFoldDB" id="H3C478"/>
<protein>
    <submittedName>
        <fullName evidence="1">Uncharacterized protein</fullName>
    </submittedName>
</protein>
<reference evidence="1" key="2">
    <citation type="submission" date="2025-05" db="UniProtKB">
        <authorList>
            <consortium name="Ensembl"/>
        </authorList>
    </citation>
    <scope>IDENTIFICATION</scope>
</reference>
<dbReference type="Ensembl" id="ENSTNIT00000003054.1">
    <property type="protein sequence ID" value="ENSTNIP00000003047.1"/>
    <property type="gene ID" value="ENSTNIG00000002691.1"/>
</dbReference>
<keyword evidence="2" id="KW-1185">Reference proteome</keyword>
<accession>H3C478</accession>
<dbReference type="Proteomes" id="UP000007303">
    <property type="component" value="Unassembled WGS sequence"/>
</dbReference>
<evidence type="ECO:0000313" key="1">
    <source>
        <dbReference type="Ensembl" id="ENSTNIP00000003047.1"/>
    </source>
</evidence>
<dbReference type="HOGENOM" id="CLU_1874832_0_0_1"/>